<dbReference type="RefSeq" id="XP_015601611.1">
    <property type="nucleotide sequence ID" value="XM_015746125.2"/>
</dbReference>
<keyword evidence="2" id="KW-1185">Reference proteome</keyword>
<dbReference type="AlphaFoldDB" id="A0AAJ7C4D8"/>
<evidence type="ECO:0000313" key="3">
    <source>
        <dbReference type="RefSeq" id="XP_015601611.1"/>
    </source>
</evidence>
<dbReference type="KEGG" id="ccin:107270798"/>
<evidence type="ECO:0000256" key="1">
    <source>
        <dbReference type="SAM" id="MobiDB-lite"/>
    </source>
</evidence>
<organism evidence="2 3">
    <name type="scientific">Cephus cinctus</name>
    <name type="common">Wheat stem sawfly</name>
    <dbReference type="NCBI Taxonomy" id="211228"/>
    <lineage>
        <taxon>Eukaryota</taxon>
        <taxon>Metazoa</taxon>
        <taxon>Ecdysozoa</taxon>
        <taxon>Arthropoda</taxon>
        <taxon>Hexapoda</taxon>
        <taxon>Insecta</taxon>
        <taxon>Pterygota</taxon>
        <taxon>Neoptera</taxon>
        <taxon>Endopterygota</taxon>
        <taxon>Hymenoptera</taxon>
        <taxon>Cephoidea</taxon>
        <taxon>Cephidae</taxon>
        <taxon>Cephus</taxon>
    </lineage>
</organism>
<reference evidence="3" key="1">
    <citation type="submission" date="2025-08" db="UniProtKB">
        <authorList>
            <consortium name="RefSeq"/>
        </authorList>
    </citation>
    <scope>IDENTIFICATION</scope>
</reference>
<dbReference type="Proteomes" id="UP000694920">
    <property type="component" value="Unplaced"/>
</dbReference>
<feature type="compositionally biased region" description="Polar residues" evidence="1">
    <location>
        <begin position="29"/>
        <end position="43"/>
    </location>
</feature>
<gene>
    <name evidence="3" type="primary">LOC107270798</name>
</gene>
<sequence>MLKKVLTKSGRRILRAIKKLSTKKPMVKKSQNSNTDVTSATSWPSIIPDHEEMSLSWSLTSLDTKSVDTYVTYVVEGLEDNESRCCCCKEYEENQKNENRENEMII</sequence>
<protein>
    <submittedName>
        <fullName evidence="3">Uncharacterized protein LOC107270798</fullName>
    </submittedName>
</protein>
<accession>A0AAJ7C4D8</accession>
<feature type="region of interest" description="Disordered" evidence="1">
    <location>
        <begin position="24"/>
        <end position="43"/>
    </location>
</feature>
<proteinExistence type="predicted"/>
<evidence type="ECO:0000313" key="2">
    <source>
        <dbReference type="Proteomes" id="UP000694920"/>
    </source>
</evidence>
<name>A0AAJ7C4D8_CEPCN</name>
<dbReference type="GeneID" id="107270798"/>